<name>A0ABS3JGI4_9BACT</name>
<dbReference type="PANTHER" id="PTHR43133:SF8">
    <property type="entry name" value="RNA POLYMERASE SIGMA FACTOR HI_1459-RELATED"/>
    <property type="match status" value="1"/>
</dbReference>
<proteinExistence type="inferred from homology"/>
<dbReference type="Proteomes" id="UP000664628">
    <property type="component" value="Unassembled WGS sequence"/>
</dbReference>
<evidence type="ECO:0000259" key="6">
    <source>
        <dbReference type="Pfam" id="PF04542"/>
    </source>
</evidence>
<evidence type="ECO:0000313" key="7">
    <source>
        <dbReference type="EMBL" id="MBO0948002.1"/>
    </source>
</evidence>
<dbReference type="InterPro" id="IPR007627">
    <property type="entry name" value="RNA_pol_sigma70_r2"/>
</dbReference>
<keyword evidence="5" id="KW-0804">Transcription</keyword>
<dbReference type="InterPro" id="IPR013324">
    <property type="entry name" value="RNA_pol_sigma_r3/r4-like"/>
</dbReference>
<keyword evidence="3" id="KW-0731">Sigma factor</keyword>
<evidence type="ECO:0000256" key="1">
    <source>
        <dbReference type="ARBA" id="ARBA00010641"/>
    </source>
</evidence>
<sequence>MKQVHSDEAIVAAFVSQKDERLFAEIYNRYQLKVFQSCLQFLHDPEEALDQTQEIFCKVYTRLHTFRAEAKFSTWLFVLTRYHCLSVLDTLKRRTFVSLDSIGEMTSGYVQQEELTLDERWFQAERTLDQLSVQDQQLLRRRYLANKDVATLANEAHVSVSAMKMRLKRARDQARAIRHSSVTN</sequence>
<dbReference type="InterPro" id="IPR036388">
    <property type="entry name" value="WH-like_DNA-bd_sf"/>
</dbReference>
<comment type="similarity">
    <text evidence="1">Belongs to the sigma-70 factor family. ECF subfamily.</text>
</comment>
<dbReference type="EMBL" id="JAFMYW010000001">
    <property type="protein sequence ID" value="MBO0948002.1"/>
    <property type="molecule type" value="Genomic_DNA"/>
</dbReference>
<dbReference type="Pfam" id="PF04542">
    <property type="entry name" value="Sigma70_r2"/>
    <property type="match status" value="1"/>
</dbReference>
<reference evidence="7 8" key="1">
    <citation type="submission" date="2021-03" db="EMBL/GenBank/DDBJ databases">
        <title>Fibrella sp. HMF5405 genome sequencing and assembly.</title>
        <authorList>
            <person name="Kang H."/>
            <person name="Kim H."/>
            <person name="Bae S."/>
            <person name="Joh K."/>
        </authorList>
    </citation>
    <scope>NUCLEOTIDE SEQUENCE [LARGE SCALE GENOMIC DNA]</scope>
    <source>
        <strain evidence="7 8">HMF5405</strain>
    </source>
</reference>
<dbReference type="SUPFAM" id="SSF88946">
    <property type="entry name" value="Sigma2 domain of RNA polymerase sigma factors"/>
    <property type="match status" value="1"/>
</dbReference>
<gene>
    <name evidence="7" type="ORF">J2I46_05375</name>
</gene>
<dbReference type="InterPro" id="IPR013325">
    <property type="entry name" value="RNA_pol_sigma_r2"/>
</dbReference>
<keyword evidence="2" id="KW-0805">Transcription regulation</keyword>
<evidence type="ECO:0000256" key="3">
    <source>
        <dbReference type="ARBA" id="ARBA00023082"/>
    </source>
</evidence>
<feature type="domain" description="RNA polymerase sigma-70 region 2" evidence="6">
    <location>
        <begin position="26"/>
        <end position="90"/>
    </location>
</feature>
<evidence type="ECO:0000256" key="5">
    <source>
        <dbReference type="ARBA" id="ARBA00023163"/>
    </source>
</evidence>
<comment type="caution">
    <text evidence="7">The sequence shown here is derived from an EMBL/GenBank/DDBJ whole genome shotgun (WGS) entry which is preliminary data.</text>
</comment>
<protein>
    <submittedName>
        <fullName evidence="7">Sigma-70 family RNA polymerase sigma factor</fullName>
    </submittedName>
</protein>
<organism evidence="7 8">
    <name type="scientific">Fibrella forsythiae</name>
    <dbReference type="NCBI Taxonomy" id="2817061"/>
    <lineage>
        <taxon>Bacteria</taxon>
        <taxon>Pseudomonadati</taxon>
        <taxon>Bacteroidota</taxon>
        <taxon>Cytophagia</taxon>
        <taxon>Cytophagales</taxon>
        <taxon>Spirosomataceae</taxon>
        <taxon>Fibrella</taxon>
    </lineage>
</organism>
<dbReference type="Gene3D" id="1.10.1740.10">
    <property type="match status" value="1"/>
</dbReference>
<keyword evidence="8" id="KW-1185">Reference proteome</keyword>
<dbReference type="InterPro" id="IPR039425">
    <property type="entry name" value="RNA_pol_sigma-70-like"/>
</dbReference>
<dbReference type="RefSeq" id="WP_207327882.1">
    <property type="nucleotide sequence ID" value="NZ_JAFMYW010000001.1"/>
</dbReference>
<dbReference type="PANTHER" id="PTHR43133">
    <property type="entry name" value="RNA POLYMERASE ECF-TYPE SIGMA FACTO"/>
    <property type="match status" value="1"/>
</dbReference>
<dbReference type="NCBIfam" id="TIGR02937">
    <property type="entry name" value="sigma70-ECF"/>
    <property type="match status" value="1"/>
</dbReference>
<keyword evidence="4" id="KW-0238">DNA-binding</keyword>
<evidence type="ECO:0000256" key="2">
    <source>
        <dbReference type="ARBA" id="ARBA00023015"/>
    </source>
</evidence>
<dbReference type="InterPro" id="IPR014284">
    <property type="entry name" value="RNA_pol_sigma-70_dom"/>
</dbReference>
<evidence type="ECO:0000313" key="8">
    <source>
        <dbReference type="Proteomes" id="UP000664628"/>
    </source>
</evidence>
<evidence type="ECO:0000256" key="4">
    <source>
        <dbReference type="ARBA" id="ARBA00023125"/>
    </source>
</evidence>
<dbReference type="SUPFAM" id="SSF88659">
    <property type="entry name" value="Sigma3 and sigma4 domains of RNA polymerase sigma factors"/>
    <property type="match status" value="1"/>
</dbReference>
<dbReference type="Gene3D" id="1.10.10.10">
    <property type="entry name" value="Winged helix-like DNA-binding domain superfamily/Winged helix DNA-binding domain"/>
    <property type="match status" value="1"/>
</dbReference>
<accession>A0ABS3JGI4</accession>